<name>A0A7K1S6U5_9BACT</name>
<dbReference type="Proteomes" id="UP000436006">
    <property type="component" value="Unassembled WGS sequence"/>
</dbReference>
<proteinExistence type="predicted"/>
<protein>
    <recommendedName>
        <fullName evidence="4">DUF4760 domain-containing protein</fullName>
    </recommendedName>
</protein>
<keyword evidence="1" id="KW-1133">Transmembrane helix</keyword>
<evidence type="ECO:0000256" key="1">
    <source>
        <dbReference type="SAM" id="Phobius"/>
    </source>
</evidence>
<gene>
    <name evidence="2" type="ORF">GO755_04630</name>
</gene>
<feature type="transmembrane region" description="Helical" evidence="1">
    <location>
        <begin position="9"/>
        <end position="28"/>
    </location>
</feature>
<dbReference type="EMBL" id="WPIN01000002">
    <property type="protein sequence ID" value="MVM29308.1"/>
    <property type="molecule type" value="Genomic_DNA"/>
</dbReference>
<organism evidence="2 3">
    <name type="scientific">Spirosoma arboris</name>
    <dbReference type="NCBI Taxonomy" id="2682092"/>
    <lineage>
        <taxon>Bacteria</taxon>
        <taxon>Pseudomonadati</taxon>
        <taxon>Bacteroidota</taxon>
        <taxon>Cytophagia</taxon>
        <taxon>Cytophagales</taxon>
        <taxon>Cytophagaceae</taxon>
        <taxon>Spirosoma</taxon>
    </lineage>
</organism>
<reference evidence="2 3" key="1">
    <citation type="submission" date="2019-12" db="EMBL/GenBank/DDBJ databases">
        <title>Spirosoma sp. HMF4905 genome sequencing and assembly.</title>
        <authorList>
            <person name="Kang H."/>
            <person name="Cha I."/>
            <person name="Kim H."/>
            <person name="Joh K."/>
        </authorList>
    </citation>
    <scope>NUCLEOTIDE SEQUENCE [LARGE SCALE GENOMIC DNA]</scope>
    <source>
        <strain evidence="2 3">HMF4905</strain>
    </source>
</reference>
<keyword evidence="3" id="KW-1185">Reference proteome</keyword>
<evidence type="ECO:0000313" key="2">
    <source>
        <dbReference type="EMBL" id="MVM29308.1"/>
    </source>
</evidence>
<evidence type="ECO:0000313" key="3">
    <source>
        <dbReference type="Proteomes" id="UP000436006"/>
    </source>
</evidence>
<sequence length="175" mass="20603">MKKEIADNIALFISFFSLICAAISGYYAHVAGRLSKGSIAYNFFLRYSDDKMRQSLRKVGKFKRERDSRDRYKNEFIDVWFSALKNEEGWALELEEARHIIKFYYRDVATLYQAGCIDDEIAEQICSAGGIFLFTDCILLLERRANPFPYKDEYFPIPMIASRMRKQRAEYKHKV</sequence>
<comment type="caution">
    <text evidence="2">The sequence shown here is derived from an EMBL/GenBank/DDBJ whole genome shotgun (WGS) entry which is preliminary data.</text>
</comment>
<dbReference type="RefSeq" id="WP_157583560.1">
    <property type="nucleotide sequence ID" value="NZ_WPIN01000002.1"/>
</dbReference>
<keyword evidence="1" id="KW-0812">Transmembrane</keyword>
<keyword evidence="1" id="KW-0472">Membrane</keyword>
<accession>A0A7K1S6U5</accession>
<evidence type="ECO:0008006" key="4">
    <source>
        <dbReference type="Google" id="ProtNLM"/>
    </source>
</evidence>
<dbReference type="AlphaFoldDB" id="A0A7K1S6U5"/>